<organism evidence="2 3">
    <name type="scientific">Corynebacterium alimapuense</name>
    <dbReference type="NCBI Taxonomy" id="1576874"/>
    <lineage>
        <taxon>Bacteria</taxon>
        <taxon>Bacillati</taxon>
        <taxon>Actinomycetota</taxon>
        <taxon>Actinomycetes</taxon>
        <taxon>Mycobacteriales</taxon>
        <taxon>Corynebacteriaceae</taxon>
        <taxon>Corynebacterium</taxon>
    </lineage>
</organism>
<dbReference type="RefSeq" id="WP_123047543.1">
    <property type="nucleotide sequence ID" value="NZ_PTJO01000003.1"/>
</dbReference>
<dbReference type="Pfam" id="PF18726">
    <property type="entry name" value="HEPN_SAV_6107"/>
    <property type="match status" value="1"/>
</dbReference>
<evidence type="ECO:0000313" key="3">
    <source>
        <dbReference type="Proteomes" id="UP000266975"/>
    </source>
</evidence>
<comment type="caution">
    <text evidence="2">The sequence shown here is derived from an EMBL/GenBank/DDBJ whole genome shotgun (WGS) entry which is preliminary data.</text>
</comment>
<reference evidence="2 3" key="1">
    <citation type="submission" date="2018-02" db="EMBL/GenBank/DDBJ databases">
        <title>Corynebacterium alimpuense sp. nov., a marine obligate actinomycete isolated from sediments of Valparaiso bay, Chile.</title>
        <authorList>
            <person name="Claverias F."/>
            <person name="Gonzales-Siles L."/>
            <person name="Salva-Serra F."/>
            <person name="Inganaes E."/>
            <person name="Molin K."/>
            <person name="Cumsille A."/>
            <person name="Undabarrena A."/>
            <person name="Couve E."/>
            <person name="Moore E.R.B."/>
            <person name="Gomila M."/>
            <person name="Camara B."/>
        </authorList>
    </citation>
    <scope>NUCLEOTIDE SEQUENCE [LARGE SCALE GENOMIC DNA]</scope>
    <source>
        <strain evidence="2 3">CCUG 69366</strain>
    </source>
</reference>
<protein>
    <recommendedName>
        <fullName evidence="1">SAV-6107-like HEPN domain-containing protein</fullName>
    </recommendedName>
</protein>
<proteinExistence type="predicted"/>
<name>A0A3M8K8P1_9CORY</name>
<accession>A0A3M8K8P1</accession>
<dbReference type="OrthoDB" id="4421226at2"/>
<feature type="domain" description="SAV-6107-like HEPN" evidence="1">
    <location>
        <begin position="48"/>
        <end position="133"/>
    </location>
</feature>
<dbReference type="AlphaFoldDB" id="A0A3M8K8P1"/>
<dbReference type="EMBL" id="PTJO01000003">
    <property type="protein sequence ID" value="RNE49496.1"/>
    <property type="molecule type" value="Genomic_DNA"/>
</dbReference>
<keyword evidence="3" id="KW-1185">Reference proteome</keyword>
<dbReference type="InterPro" id="IPR040891">
    <property type="entry name" value="HEPN_SAV_6107"/>
</dbReference>
<gene>
    <name evidence="2" type="ORF">C5L39_03855</name>
</gene>
<dbReference type="Proteomes" id="UP000266975">
    <property type="component" value="Unassembled WGS sequence"/>
</dbReference>
<evidence type="ECO:0000313" key="2">
    <source>
        <dbReference type="EMBL" id="RNE49496.1"/>
    </source>
</evidence>
<evidence type="ECO:0000259" key="1">
    <source>
        <dbReference type="Pfam" id="PF18726"/>
    </source>
</evidence>
<sequence length="143" mass="15470">MATIKSATTSFVGADRGARWADFIAKAHVLLLQADRARKDGVWDQALELAYQAGLRTAGACIADSDVAKRRRRSSSAWAQLRLVDDRGAQWATAFEHYSLLRSRVASGIERSLDPRLVDHIIALAGEFIAEVEADAGSFGVAA</sequence>